<comment type="caution">
    <text evidence="2">The sequence shown here is derived from an EMBL/GenBank/DDBJ whole genome shotgun (WGS) entry which is preliminary data.</text>
</comment>
<dbReference type="EMBL" id="CAJPDS010000058">
    <property type="protein sequence ID" value="CAF9931139.1"/>
    <property type="molecule type" value="Genomic_DNA"/>
</dbReference>
<reference evidence="2" key="1">
    <citation type="submission" date="2021-03" db="EMBL/GenBank/DDBJ databases">
        <authorList>
            <person name="Tagirdzhanova G."/>
        </authorList>
    </citation>
    <scope>NUCLEOTIDE SEQUENCE</scope>
</reference>
<dbReference type="AlphaFoldDB" id="A0A8H3FXP9"/>
<name>A0A8H3FXP9_9LECA</name>
<accession>A0A8H3FXP9</accession>
<proteinExistence type="predicted"/>
<feature type="compositionally biased region" description="Polar residues" evidence="1">
    <location>
        <begin position="82"/>
        <end position="102"/>
    </location>
</feature>
<evidence type="ECO:0000313" key="2">
    <source>
        <dbReference type="EMBL" id="CAF9931139.1"/>
    </source>
</evidence>
<evidence type="ECO:0000313" key="3">
    <source>
        <dbReference type="Proteomes" id="UP000664521"/>
    </source>
</evidence>
<protein>
    <submittedName>
        <fullName evidence="2">Uncharacterized protein</fullName>
    </submittedName>
</protein>
<gene>
    <name evidence="2" type="ORF">HETSPECPRED_007806</name>
</gene>
<feature type="region of interest" description="Disordered" evidence="1">
    <location>
        <begin position="45"/>
        <end position="67"/>
    </location>
</feature>
<organism evidence="2 3">
    <name type="scientific">Heterodermia speciosa</name>
    <dbReference type="NCBI Taxonomy" id="116794"/>
    <lineage>
        <taxon>Eukaryota</taxon>
        <taxon>Fungi</taxon>
        <taxon>Dikarya</taxon>
        <taxon>Ascomycota</taxon>
        <taxon>Pezizomycotina</taxon>
        <taxon>Lecanoromycetes</taxon>
        <taxon>OSLEUM clade</taxon>
        <taxon>Lecanoromycetidae</taxon>
        <taxon>Caliciales</taxon>
        <taxon>Physciaceae</taxon>
        <taxon>Heterodermia</taxon>
    </lineage>
</organism>
<feature type="compositionally biased region" description="Polar residues" evidence="1">
    <location>
        <begin position="49"/>
        <end position="61"/>
    </location>
</feature>
<dbReference type="Proteomes" id="UP000664521">
    <property type="component" value="Unassembled WGS sequence"/>
</dbReference>
<dbReference type="OrthoDB" id="10676863at2759"/>
<evidence type="ECO:0000256" key="1">
    <source>
        <dbReference type="SAM" id="MobiDB-lite"/>
    </source>
</evidence>
<sequence>MATTGKRWSPKNNKSFKMKFSLKKSYAPKKTVKENKHVAVLQKLKKTKGNATKAKQTSPSKPFSFRLKPTASDITTKKAYNISANGSPETPKQTKTMSVTSGDSKKLSPLDATEDAVPSFELCAKFGFTGKKAEVARTLIKVQRAFNRLKFNELPSSSYKSVEFLILFREIAAIGARAVSEFKLWEEFERGIIRLLNMRLAYHKVPAGTLFKYLGNRIALWNKTVYYAGSCHPYSNIKIVPWTGVLRDLVDLAVTLHEQMEAVKELDRVDGVTDFARKAGYY</sequence>
<keyword evidence="3" id="KW-1185">Reference proteome</keyword>
<feature type="region of interest" description="Disordered" evidence="1">
    <location>
        <begin position="82"/>
        <end position="107"/>
    </location>
</feature>